<proteinExistence type="inferred from homology"/>
<comment type="pathway">
    <text evidence="3">Amino-acid biosynthesis; L-tryptophan biosynthesis; L-tryptophan from chorismate: step 5/5.</text>
</comment>
<evidence type="ECO:0000256" key="8">
    <source>
        <dbReference type="ARBA" id="ARBA00022822"/>
    </source>
</evidence>
<dbReference type="PIRSF" id="PIRSF500824">
    <property type="entry name" value="TrpB_prok"/>
    <property type="match status" value="1"/>
</dbReference>
<evidence type="ECO:0000256" key="3">
    <source>
        <dbReference type="ARBA" id="ARBA00004733"/>
    </source>
</evidence>
<comment type="subunit">
    <text evidence="5">Tetramer of two alpha and two beta chains.</text>
</comment>
<evidence type="ECO:0000256" key="10">
    <source>
        <dbReference type="ARBA" id="ARBA00023141"/>
    </source>
</evidence>
<organism evidence="15 16">
    <name type="scientific">Propionibacterium freudenreichii subsp. shermanii (strain ATCC 9614 / DSM 4902 / CIP 103027 / NCIMB 8099 / CIRM-BIA1)</name>
    <dbReference type="NCBI Taxonomy" id="754252"/>
    <lineage>
        <taxon>Bacteria</taxon>
        <taxon>Bacillati</taxon>
        <taxon>Actinomycetota</taxon>
        <taxon>Actinomycetes</taxon>
        <taxon>Propionibacteriales</taxon>
        <taxon>Propionibacteriaceae</taxon>
        <taxon>Propionibacterium</taxon>
    </lineage>
</organism>
<evidence type="ECO:0000259" key="14">
    <source>
        <dbReference type="Pfam" id="PF00291"/>
    </source>
</evidence>
<accession>D7GEG0</accession>
<dbReference type="EC" id="4.2.1.20" evidence="6"/>
<evidence type="ECO:0000256" key="6">
    <source>
        <dbReference type="ARBA" id="ARBA00012043"/>
    </source>
</evidence>
<comment type="similarity">
    <text evidence="4">Belongs to the TrpB family.</text>
</comment>
<dbReference type="EMBL" id="FN806773">
    <property type="protein sequence ID" value="CBL56921.1"/>
    <property type="molecule type" value="Genomic_DNA"/>
</dbReference>
<evidence type="ECO:0000313" key="15">
    <source>
        <dbReference type="EMBL" id="CBL56921.1"/>
    </source>
</evidence>
<dbReference type="NCBIfam" id="NF009057">
    <property type="entry name" value="PRK12391.1"/>
    <property type="match status" value="1"/>
</dbReference>
<dbReference type="SUPFAM" id="SSF53686">
    <property type="entry name" value="Tryptophan synthase beta subunit-like PLP-dependent enzymes"/>
    <property type="match status" value="1"/>
</dbReference>
<dbReference type="KEGG" id="pfr:PFREUD_14220"/>
<dbReference type="eggNOG" id="COG1350">
    <property type="taxonomic scope" value="Bacteria"/>
</dbReference>
<keyword evidence="8" id="KW-0822">Tryptophan biosynthesis</keyword>
<dbReference type="Gene3D" id="3.40.50.1100">
    <property type="match status" value="2"/>
</dbReference>
<protein>
    <recommendedName>
        <fullName evidence="6">tryptophan synthase</fullName>
        <ecNumber evidence="6">4.2.1.20</ecNumber>
    </recommendedName>
</protein>
<feature type="domain" description="Tryptophan synthase beta chain-like PALP" evidence="14">
    <location>
        <begin position="147"/>
        <end position="483"/>
    </location>
</feature>
<dbReference type="AlphaFoldDB" id="D7GEG0"/>
<gene>
    <name evidence="15" type="primary">trpB2</name>
    <name evidence="15" type="ordered locus">PFREUD_14220</name>
</gene>
<keyword evidence="11 15" id="KW-0456">Lyase</keyword>
<keyword evidence="10" id="KW-0057">Aromatic amino acid biosynthesis</keyword>
<evidence type="ECO:0000256" key="13">
    <source>
        <dbReference type="SAM" id="MobiDB-lite"/>
    </source>
</evidence>
<dbReference type="STRING" id="754252.PFREUD_14220"/>
<dbReference type="GO" id="GO:0005737">
    <property type="term" value="C:cytoplasm"/>
    <property type="evidence" value="ECO:0007669"/>
    <property type="project" value="TreeGrafter"/>
</dbReference>
<evidence type="ECO:0000256" key="12">
    <source>
        <dbReference type="ARBA" id="ARBA00049047"/>
    </source>
</evidence>
<evidence type="ECO:0000256" key="2">
    <source>
        <dbReference type="ARBA" id="ARBA00002786"/>
    </source>
</evidence>
<dbReference type="UniPathway" id="UPA00035">
    <property type="reaction ID" value="UER00044"/>
</dbReference>
<dbReference type="NCBIfam" id="TIGR01415">
    <property type="entry name" value="trpB_rel"/>
    <property type="match status" value="1"/>
</dbReference>
<feature type="compositionally biased region" description="Basic and acidic residues" evidence="13">
    <location>
        <begin position="10"/>
        <end position="28"/>
    </location>
</feature>
<comment type="function">
    <text evidence="2">The beta subunit is responsible for the synthesis of L-tryptophan from indole and L-serine.</text>
</comment>
<dbReference type="InterPro" id="IPR001926">
    <property type="entry name" value="TrpB-like_PALP"/>
</dbReference>
<evidence type="ECO:0000256" key="11">
    <source>
        <dbReference type="ARBA" id="ARBA00023239"/>
    </source>
</evidence>
<dbReference type="Pfam" id="PF00291">
    <property type="entry name" value="PALP"/>
    <property type="match status" value="1"/>
</dbReference>
<dbReference type="GO" id="GO:0004834">
    <property type="term" value="F:tryptophan synthase activity"/>
    <property type="evidence" value="ECO:0007669"/>
    <property type="project" value="UniProtKB-EC"/>
</dbReference>
<evidence type="ECO:0000256" key="9">
    <source>
        <dbReference type="ARBA" id="ARBA00022898"/>
    </source>
</evidence>
<keyword evidence="16" id="KW-1185">Reference proteome</keyword>
<dbReference type="PANTHER" id="PTHR48077:SF6">
    <property type="entry name" value="TRYPTOPHAN SYNTHASE"/>
    <property type="match status" value="1"/>
</dbReference>
<dbReference type="PIRSF" id="PIRSF001413">
    <property type="entry name" value="Trp_syn_beta"/>
    <property type="match status" value="1"/>
</dbReference>
<comment type="catalytic activity">
    <reaction evidence="12">
        <text>(1S,2R)-1-C-(indol-3-yl)glycerol 3-phosphate + L-serine = D-glyceraldehyde 3-phosphate + L-tryptophan + H2O</text>
        <dbReference type="Rhea" id="RHEA:10532"/>
        <dbReference type="ChEBI" id="CHEBI:15377"/>
        <dbReference type="ChEBI" id="CHEBI:33384"/>
        <dbReference type="ChEBI" id="CHEBI:57912"/>
        <dbReference type="ChEBI" id="CHEBI:58866"/>
        <dbReference type="ChEBI" id="CHEBI:59776"/>
        <dbReference type="EC" id="4.2.1.20"/>
    </reaction>
</comment>
<evidence type="ECO:0000256" key="7">
    <source>
        <dbReference type="ARBA" id="ARBA00022605"/>
    </source>
</evidence>
<name>D7GEG0_PROFC</name>
<feature type="region of interest" description="Disordered" evidence="13">
    <location>
        <begin position="1"/>
        <end position="69"/>
    </location>
</feature>
<dbReference type="PROSITE" id="PS00168">
    <property type="entry name" value="TRP_SYNTHASE_BETA"/>
    <property type="match status" value="1"/>
</dbReference>
<dbReference type="InterPro" id="IPR006316">
    <property type="entry name" value="Trp_synth_b-like"/>
</dbReference>
<dbReference type="GO" id="GO:0052684">
    <property type="term" value="F:L-serine hydro-lyase (adding indole, L-tryptophan-forming) activity"/>
    <property type="evidence" value="ECO:0007669"/>
    <property type="project" value="TreeGrafter"/>
</dbReference>
<dbReference type="Proteomes" id="UP000000936">
    <property type="component" value="Chromosome"/>
</dbReference>
<comment type="cofactor">
    <cofactor evidence="1">
        <name>pyridoxal 5'-phosphate</name>
        <dbReference type="ChEBI" id="CHEBI:597326"/>
    </cofactor>
</comment>
<dbReference type="GO" id="GO:0030170">
    <property type="term" value="F:pyridoxal phosphate binding"/>
    <property type="evidence" value="ECO:0007669"/>
    <property type="project" value="InterPro"/>
</dbReference>
<evidence type="ECO:0000256" key="4">
    <source>
        <dbReference type="ARBA" id="ARBA00009982"/>
    </source>
</evidence>
<feature type="compositionally biased region" description="Polar residues" evidence="13">
    <location>
        <begin position="55"/>
        <end position="68"/>
    </location>
</feature>
<evidence type="ECO:0000256" key="5">
    <source>
        <dbReference type="ARBA" id="ARBA00011270"/>
    </source>
</evidence>
<dbReference type="HOGENOM" id="CLU_042858_1_0_11"/>
<evidence type="ECO:0000256" key="1">
    <source>
        <dbReference type="ARBA" id="ARBA00001933"/>
    </source>
</evidence>
<dbReference type="InterPro" id="IPR036052">
    <property type="entry name" value="TrpB-like_PALP_sf"/>
</dbReference>
<keyword evidence="7" id="KW-0028">Amino-acid biosynthesis</keyword>
<dbReference type="InterPro" id="IPR006653">
    <property type="entry name" value="Trp_synth_b_CS"/>
</dbReference>
<dbReference type="PANTHER" id="PTHR48077">
    <property type="entry name" value="TRYPTOPHAN SYNTHASE-RELATED"/>
    <property type="match status" value="1"/>
</dbReference>
<sequence>MDSAAVAEPPRYRERSRDADTFSSREDVVTQAGHLPCWGAVTSHGNDHDRRPEATTVSQNPGPSSDATSEVLHTLGTAVPSTVPTRWYNLNADFPEPMPPALNPATDEPVTADDLAPLFAEELIAQEVSTQRYIDIPQAIREVYALWRPSPLVRARRLERELGTKAKIYYKYEGVSPTGSHKPNTAVAQAFYNKAQGISKLTTETGAGQWGASLAFACALFDMVAEVWQVRASYDAKPYRRYQMEVYGSSCHPSPSDLTASGRELLDRMPDTTGSLGMAISEAVEVAAGDPSAHYALGSVLNHVMIHQSVIGEELLEQLAAAGEEQADIVFACAGGGSNLAGITFPLIGQNLREGTTTRFMACEPEAAPSITKGEYRYDFGDVAGLTPKLMMYTLGTDFVPPAIHAGGLRYHGMSPMVSHAVHLGLMGATAIDQDTSFRAGVLLARSEGIIPAPESTHAIAGALDYVTTSARPDEVVVIGVSGNGVLDLPAYEGRV</sequence>
<evidence type="ECO:0000313" key="16">
    <source>
        <dbReference type="Proteomes" id="UP000000936"/>
    </source>
</evidence>
<keyword evidence="9" id="KW-0663">Pyridoxal phosphate</keyword>
<dbReference type="InterPro" id="IPR023026">
    <property type="entry name" value="Trp_synth_beta/beta-like"/>
</dbReference>
<reference evidence="15 16" key="1">
    <citation type="journal article" date="2010" name="PLoS ONE">
        <title>The complete genome of Propionibacterium freudenreichii CIRM-BIA1, a hardy actinobacterium with food and probiotic applications.</title>
        <authorList>
            <person name="Falentin H."/>
            <person name="Deutsch S.M."/>
            <person name="Jan G."/>
            <person name="Loux V."/>
            <person name="Thierry A."/>
            <person name="Parayre S."/>
            <person name="Maillard M.B."/>
            <person name="Dherbecourt J."/>
            <person name="Cousin F.J."/>
            <person name="Jardin J."/>
            <person name="Siguier P."/>
            <person name="Couloux A."/>
            <person name="Barbe V."/>
            <person name="Vacherie B."/>
            <person name="Wincker P."/>
            <person name="Gibrat J.F."/>
            <person name="Gaillardin C."/>
            <person name="Lortal S."/>
        </authorList>
    </citation>
    <scope>NUCLEOTIDE SEQUENCE [LARGE SCALE GENOMIC DNA]</scope>
    <source>
        <strain evidence="16">ATCC 9614 / DSM 4902 / CIP 103027 / NCIMB 8099 / CIRM-BIA1</strain>
    </source>
</reference>